<organism evidence="1 2">
    <name type="scientific">Bradyrhizobium uaiense</name>
    <dbReference type="NCBI Taxonomy" id="2594946"/>
    <lineage>
        <taxon>Bacteria</taxon>
        <taxon>Pseudomonadati</taxon>
        <taxon>Pseudomonadota</taxon>
        <taxon>Alphaproteobacteria</taxon>
        <taxon>Hyphomicrobiales</taxon>
        <taxon>Nitrobacteraceae</taxon>
        <taxon>Bradyrhizobium</taxon>
    </lineage>
</organism>
<reference evidence="1 2" key="1">
    <citation type="journal article" date="2020" name="Arch. Microbiol.">
        <title>Bradyrhizobium uaiense sp. nov., a new highly efficient cowpea symbiont.</title>
        <authorList>
            <person name="Cabral Michel D."/>
            <person name="Azarias Guimaraes A."/>
            <person name="Martins da Costa E."/>
            <person name="Soares de Carvalho T."/>
            <person name="Balsanelli E."/>
            <person name="Willems A."/>
            <person name="Maltempi de Souza E."/>
            <person name="de Souza Moreira F.M."/>
        </authorList>
    </citation>
    <scope>NUCLEOTIDE SEQUENCE [LARGE SCALE GENOMIC DNA]</scope>
    <source>
        <strain evidence="1 2">UFLA 03-164</strain>
    </source>
</reference>
<sequence>MPSRARLACVAPSMVSDVWPLARALIKSASEKTGLGDFERTEREVLAGLQLLWLAHDGSKIEAAAVTQLVVEAGRKLCVLVACGGDGRDRWLPLIEGIESYARDEGCAAMLIGGRPGWQRVLSGYAVKSVVLEKGL</sequence>
<comment type="caution">
    <text evidence="1">The sequence shown here is derived from an EMBL/GenBank/DDBJ whole genome shotgun (WGS) entry which is preliminary data.</text>
</comment>
<keyword evidence="2" id="KW-1185">Reference proteome</keyword>
<protein>
    <submittedName>
        <fullName evidence="1">Uncharacterized protein</fullName>
    </submittedName>
</protein>
<proteinExistence type="predicted"/>
<evidence type="ECO:0000313" key="1">
    <source>
        <dbReference type="EMBL" id="NEU94818.1"/>
    </source>
</evidence>
<dbReference type="EMBL" id="VKHP01000006">
    <property type="protein sequence ID" value="NEU94818.1"/>
    <property type="molecule type" value="Genomic_DNA"/>
</dbReference>
<dbReference type="Proteomes" id="UP000468531">
    <property type="component" value="Unassembled WGS sequence"/>
</dbReference>
<evidence type="ECO:0000313" key="2">
    <source>
        <dbReference type="Proteomes" id="UP000468531"/>
    </source>
</evidence>
<dbReference type="AlphaFoldDB" id="A0A6P1B8J9"/>
<name>A0A6P1B8J9_9BRAD</name>
<accession>A0A6P1B8J9</accession>
<gene>
    <name evidence="1" type="ORF">FNJ47_03000</name>
</gene>